<feature type="compositionally biased region" description="Polar residues" evidence="1">
    <location>
        <begin position="67"/>
        <end position="81"/>
    </location>
</feature>
<feature type="region of interest" description="Disordered" evidence="1">
    <location>
        <begin position="54"/>
        <end position="82"/>
    </location>
</feature>
<proteinExistence type="predicted"/>
<name>A0A3P7P431_DIBLA</name>
<accession>A0A3P7P431</accession>
<evidence type="ECO:0000313" key="3">
    <source>
        <dbReference type="EMBL" id="VDN12816.1"/>
    </source>
</evidence>
<dbReference type="EMBL" id="UYRU01054818">
    <property type="protein sequence ID" value="VDN12816.1"/>
    <property type="molecule type" value="Genomic_DNA"/>
</dbReference>
<evidence type="ECO:0000313" key="4">
    <source>
        <dbReference type="Proteomes" id="UP000281553"/>
    </source>
</evidence>
<dbReference type="InterPro" id="IPR013894">
    <property type="entry name" value="RMI1_OB"/>
</dbReference>
<dbReference type="InterPro" id="IPR042470">
    <property type="entry name" value="RMI1_N_C_sf"/>
</dbReference>
<feature type="domain" description="RecQ mediated genome instability protein 1 OB-fold" evidence="2">
    <location>
        <begin position="22"/>
        <end position="147"/>
    </location>
</feature>
<dbReference type="Gene3D" id="2.40.50.770">
    <property type="entry name" value="RecQ-mediated genome instability protein Rmi1, C-terminal domain"/>
    <property type="match status" value="1"/>
</dbReference>
<dbReference type="OrthoDB" id="341511at2759"/>
<sequence>MQCGLKFMQNAAVCENLIITRKTAQTQVSGCINIGDSYYGQLRHIDGDLSVDLPDLERPNPDFDDGNASQYHSASQMSTTGRRGAIASTPTLAVLLTDGVSTIKAVELGVPRRPVGSIDLKTKFAPGRKVRLRGPLNIRKGVLILPCGSLSAQNVPESQFYILGGEVRDYLVYIKDESQNFMIRC</sequence>
<keyword evidence="4" id="KW-1185">Reference proteome</keyword>
<evidence type="ECO:0000259" key="2">
    <source>
        <dbReference type="Pfam" id="PF08585"/>
    </source>
</evidence>
<reference evidence="3 4" key="1">
    <citation type="submission" date="2018-11" db="EMBL/GenBank/DDBJ databases">
        <authorList>
            <consortium name="Pathogen Informatics"/>
        </authorList>
    </citation>
    <scope>NUCLEOTIDE SEQUENCE [LARGE SCALE GENOMIC DNA]</scope>
</reference>
<evidence type="ECO:0000256" key="1">
    <source>
        <dbReference type="SAM" id="MobiDB-lite"/>
    </source>
</evidence>
<dbReference type="Proteomes" id="UP000281553">
    <property type="component" value="Unassembled WGS sequence"/>
</dbReference>
<dbReference type="Pfam" id="PF08585">
    <property type="entry name" value="RMI1_N_C"/>
    <property type="match status" value="1"/>
</dbReference>
<dbReference type="AlphaFoldDB" id="A0A3P7P431"/>
<gene>
    <name evidence="3" type="ORF">DILT_LOCUS8647</name>
</gene>
<organism evidence="3 4">
    <name type="scientific">Dibothriocephalus latus</name>
    <name type="common">Fish tapeworm</name>
    <name type="synonym">Diphyllobothrium latum</name>
    <dbReference type="NCBI Taxonomy" id="60516"/>
    <lineage>
        <taxon>Eukaryota</taxon>
        <taxon>Metazoa</taxon>
        <taxon>Spiralia</taxon>
        <taxon>Lophotrochozoa</taxon>
        <taxon>Platyhelminthes</taxon>
        <taxon>Cestoda</taxon>
        <taxon>Eucestoda</taxon>
        <taxon>Diphyllobothriidea</taxon>
        <taxon>Diphyllobothriidae</taxon>
        <taxon>Dibothriocephalus</taxon>
    </lineage>
</organism>
<protein>
    <recommendedName>
        <fullName evidence="2">RecQ mediated genome instability protein 1 OB-fold domain-containing protein</fullName>
    </recommendedName>
</protein>